<feature type="region of interest" description="Disordered" evidence="1">
    <location>
        <begin position="118"/>
        <end position="139"/>
    </location>
</feature>
<reference evidence="2" key="1">
    <citation type="journal article" date="2019" name="bioRxiv">
        <title>The Genome of the Zebra Mussel, Dreissena polymorpha: A Resource for Invasive Species Research.</title>
        <authorList>
            <person name="McCartney M.A."/>
            <person name="Auch B."/>
            <person name="Kono T."/>
            <person name="Mallez S."/>
            <person name="Zhang Y."/>
            <person name="Obille A."/>
            <person name="Becker A."/>
            <person name="Abrahante J.E."/>
            <person name="Garbe J."/>
            <person name="Badalamenti J.P."/>
            <person name="Herman A."/>
            <person name="Mangelson H."/>
            <person name="Liachko I."/>
            <person name="Sullivan S."/>
            <person name="Sone E.D."/>
            <person name="Koren S."/>
            <person name="Silverstein K.A.T."/>
            <person name="Beckman K.B."/>
            <person name="Gohl D.M."/>
        </authorList>
    </citation>
    <scope>NUCLEOTIDE SEQUENCE</scope>
    <source>
        <strain evidence="2">Duluth1</strain>
        <tissue evidence="2">Whole animal</tissue>
    </source>
</reference>
<dbReference type="AlphaFoldDB" id="A0A9D4QNC9"/>
<gene>
    <name evidence="2" type="ORF">DPMN_109785</name>
</gene>
<dbReference type="Proteomes" id="UP000828390">
    <property type="component" value="Unassembled WGS sequence"/>
</dbReference>
<protein>
    <submittedName>
        <fullName evidence="2">Uncharacterized protein</fullName>
    </submittedName>
</protein>
<comment type="caution">
    <text evidence="2">The sequence shown here is derived from an EMBL/GenBank/DDBJ whole genome shotgun (WGS) entry which is preliminary data.</text>
</comment>
<proteinExistence type="predicted"/>
<dbReference type="EMBL" id="JAIWYP010000004">
    <property type="protein sequence ID" value="KAH3836415.1"/>
    <property type="molecule type" value="Genomic_DNA"/>
</dbReference>
<keyword evidence="3" id="KW-1185">Reference proteome</keyword>
<reference evidence="2" key="2">
    <citation type="submission" date="2020-11" db="EMBL/GenBank/DDBJ databases">
        <authorList>
            <person name="McCartney M.A."/>
            <person name="Auch B."/>
            <person name="Kono T."/>
            <person name="Mallez S."/>
            <person name="Becker A."/>
            <person name="Gohl D.M."/>
            <person name="Silverstein K.A.T."/>
            <person name="Koren S."/>
            <person name="Bechman K.B."/>
            <person name="Herman A."/>
            <person name="Abrahante J.E."/>
            <person name="Garbe J."/>
        </authorList>
    </citation>
    <scope>NUCLEOTIDE SEQUENCE</scope>
    <source>
        <strain evidence="2">Duluth1</strain>
        <tissue evidence="2">Whole animal</tissue>
    </source>
</reference>
<evidence type="ECO:0000256" key="1">
    <source>
        <dbReference type="SAM" id="MobiDB-lite"/>
    </source>
</evidence>
<evidence type="ECO:0000313" key="2">
    <source>
        <dbReference type="EMBL" id="KAH3836415.1"/>
    </source>
</evidence>
<feature type="region of interest" description="Disordered" evidence="1">
    <location>
        <begin position="154"/>
        <end position="175"/>
    </location>
</feature>
<name>A0A9D4QNC9_DREPO</name>
<organism evidence="2 3">
    <name type="scientific">Dreissena polymorpha</name>
    <name type="common">Zebra mussel</name>
    <name type="synonym">Mytilus polymorpha</name>
    <dbReference type="NCBI Taxonomy" id="45954"/>
    <lineage>
        <taxon>Eukaryota</taxon>
        <taxon>Metazoa</taxon>
        <taxon>Spiralia</taxon>
        <taxon>Lophotrochozoa</taxon>
        <taxon>Mollusca</taxon>
        <taxon>Bivalvia</taxon>
        <taxon>Autobranchia</taxon>
        <taxon>Heteroconchia</taxon>
        <taxon>Euheterodonta</taxon>
        <taxon>Imparidentia</taxon>
        <taxon>Neoheterodontei</taxon>
        <taxon>Myida</taxon>
        <taxon>Dreissenoidea</taxon>
        <taxon>Dreissenidae</taxon>
        <taxon>Dreissena</taxon>
    </lineage>
</organism>
<sequence>MLQLPVDAAGQRICVSFITWQTAGRYCVCSLFINIINSHAIFQSTEKREPTTGQVLAIYKQTSQASHVELQKNLAGTFPEFDTCEALQLYVKVKRAYEKAKQFRGQLKEKFLETPFYPPMQKTDFPSPQTSNDTETSLSAQLQSVTLKSQELENQHKALKRQHSETEENLERLVSEKDQAESKVNILESLLEMTNTKISETLSNTEIKATEIQYEINEWETKFSLLTKQFDEATEYKEVKLQLLEQY</sequence>
<evidence type="ECO:0000313" key="3">
    <source>
        <dbReference type="Proteomes" id="UP000828390"/>
    </source>
</evidence>
<feature type="compositionally biased region" description="Polar residues" evidence="1">
    <location>
        <begin position="124"/>
        <end position="139"/>
    </location>
</feature>
<accession>A0A9D4QNC9</accession>